<reference evidence="2" key="1">
    <citation type="submission" date="2020-05" db="EMBL/GenBank/DDBJ databases">
        <title>WGS assembly of Panicum virgatum.</title>
        <authorList>
            <person name="Lovell J.T."/>
            <person name="Jenkins J."/>
            <person name="Shu S."/>
            <person name="Juenger T.E."/>
            <person name="Schmutz J."/>
        </authorList>
    </citation>
    <scope>NUCLEOTIDE SEQUENCE</scope>
    <source>
        <strain evidence="2">AP13</strain>
    </source>
</reference>
<keyword evidence="3" id="KW-1185">Reference proteome</keyword>
<feature type="compositionally biased region" description="Basic residues" evidence="1">
    <location>
        <begin position="53"/>
        <end position="82"/>
    </location>
</feature>
<dbReference type="EMBL" id="CM029050">
    <property type="protein sequence ID" value="KAG2569907.1"/>
    <property type="molecule type" value="Genomic_DNA"/>
</dbReference>
<evidence type="ECO:0000313" key="2">
    <source>
        <dbReference type="EMBL" id="KAG2569907.1"/>
    </source>
</evidence>
<proteinExistence type="predicted"/>
<feature type="region of interest" description="Disordered" evidence="1">
    <location>
        <begin position="1"/>
        <end position="114"/>
    </location>
</feature>
<comment type="caution">
    <text evidence="2">The sequence shown here is derived from an EMBL/GenBank/DDBJ whole genome shotgun (WGS) entry which is preliminary data.</text>
</comment>
<accession>A0A8T0Q4R6</accession>
<dbReference type="Proteomes" id="UP000823388">
    <property type="component" value="Chromosome 7N"/>
</dbReference>
<feature type="compositionally biased region" description="Low complexity" evidence="1">
    <location>
        <begin position="83"/>
        <end position="114"/>
    </location>
</feature>
<evidence type="ECO:0000256" key="1">
    <source>
        <dbReference type="SAM" id="MobiDB-lite"/>
    </source>
</evidence>
<gene>
    <name evidence="2" type="ORF">PVAP13_7NG421601</name>
</gene>
<organism evidence="2 3">
    <name type="scientific">Panicum virgatum</name>
    <name type="common">Blackwell switchgrass</name>
    <dbReference type="NCBI Taxonomy" id="38727"/>
    <lineage>
        <taxon>Eukaryota</taxon>
        <taxon>Viridiplantae</taxon>
        <taxon>Streptophyta</taxon>
        <taxon>Embryophyta</taxon>
        <taxon>Tracheophyta</taxon>
        <taxon>Spermatophyta</taxon>
        <taxon>Magnoliopsida</taxon>
        <taxon>Liliopsida</taxon>
        <taxon>Poales</taxon>
        <taxon>Poaceae</taxon>
        <taxon>PACMAD clade</taxon>
        <taxon>Panicoideae</taxon>
        <taxon>Panicodae</taxon>
        <taxon>Paniceae</taxon>
        <taxon>Panicinae</taxon>
        <taxon>Panicum</taxon>
        <taxon>Panicum sect. Hiantes</taxon>
    </lineage>
</organism>
<name>A0A8T0Q4R6_PANVG</name>
<feature type="compositionally biased region" description="Basic residues" evidence="1">
    <location>
        <begin position="18"/>
        <end position="28"/>
    </location>
</feature>
<sequence length="315" mass="34360">MLRRRGDPRRVLPVGRGLLRHPRRRARQGRPSPLRPGAASLVAQVPGAPGRPRLTHLRQPRQRHRRRARPPPLRGRRRRRRQAAPTHAKGGLTSSTKPSCCKSTSTPSMPSPSQSALSASVVAVSSKLPNSALEQKVFDEMAPQQKVLMGGFLDTTDHDLGSVRSTPGLVALGAEEEAPTVLPAASSMQCHSHSITSALYSVVCPLGIPKASTLESKSIRYITSCYLPHSIGVVLVGVATNVPEDYEQRPPWTPPMQEALLSMVFCYSVSKCKMKLLNDEIRKILVLSYTDGVCVCYSRSLSNYLNGTGCRATML</sequence>
<evidence type="ECO:0000313" key="3">
    <source>
        <dbReference type="Proteomes" id="UP000823388"/>
    </source>
</evidence>
<dbReference type="AlphaFoldDB" id="A0A8T0Q4R6"/>
<protein>
    <submittedName>
        <fullName evidence="2">Uncharacterized protein</fullName>
    </submittedName>
</protein>
<feature type="compositionally biased region" description="Basic and acidic residues" evidence="1">
    <location>
        <begin position="1"/>
        <end position="10"/>
    </location>
</feature>